<dbReference type="Proteomes" id="UP000198505">
    <property type="component" value="Unassembled WGS sequence"/>
</dbReference>
<keyword evidence="2" id="KW-1185">Reference proteome</keyword>
<protein>
    <submittedName>
        <fullName evidence="1">Uncharacterized protein YmfQ in lambdoid prophage, DUF2313 family</fullName>
    </submittedName>
</protein>
<dbReference type="RefSeq" id="WP_092829421.1">
    <property type="nucleotide sequence ID" value="NZ_FOGS01000012.1"/>
</dbReference>
<accession>A0A1H9W2F8</accession>
<dbReference type="InterPro" id="IPR018755">
    <property type="entry name" value="Phage_Mu_Gp48"/>
</dbReference>
<evidence type="ECO:0000313" key="1">
    <source>
        <dbReference type="EMBL" id="SES28112.1"/>
    </source>
</evidence>
<reference evidence="2" key="1">
    <citation type="submission" date="2016-10" db="EMBL/GenBank/DDBJ databases">
        <authorList>
            <person name="Varghese N."/>
            <person name="Submissions S."/>
        </authorList>
    </citation>
    <scope>NUCLEOTIDE SEQUENCE [LARGE SCALE GENOMIC DNA]</scope>
    <source>
        <strain evidence="2">CGMCC 1.6495</strain>
    </source>
</reference>
<evidence type="ECO:0000313" key="2">
    <source>
        <dbReference type="Proteomes" id="UP000198505"/>
    </source>
</evidence>
<organism evidence="1 2">
    <name type="scientific">Vreelandella subterranea</name>
    <dbReference type="NCBI Taxonomy" id="416874"/>
    <lineage>
        <taxon>Bacteria</taxon>
        <taxon>Pseudomonadati</taxon>
        <taxon>Pseudomonadota</taxon>
        <taxon>Gammaproteobacteria</taxon>
        <taxon>Oceanospirillales</taxon>
        <taxon>Halomonadaceae</taxon>
        <taxon>Vreelandella</taxon>
    </lineage>
</organism>
<proteinExistence type="predicted"/>
<dbReference type="Pfam" id="PF10076">
    <property type="entry name" value="Phage_Mu_Gp48"/>
    <property type="match status" value="1"/>
</dbReference>
<dbReference type="AlphaFoldDB" id="A0A1H9W2F8"/>
<gene>
    <name evidence="1" type="ORF">SAMN04487958_11218</name>
</gene>
<name>A0A1H9W2F8_9GAMM</name>
<dbReference type="STRING" id="416874.SAMN04487958_11218"/>
<sequence length="199" mass="21934">MALTRDDYHGILHTLGPPGQALPREPESFWQRLLEARAGAFQRVDARADTLIEEADPRTASDLLPDWERVTALPDPCVTGEQTLNARRDGVVRVLTTTGGASRPYFKGLAADLGYDIEIEDYLAHTVGSDVSEPIRGIDWRWAWTVRAPSDTVEYFAVNSGVNEPLASWGNERLECVISRLAPAHSLVLFAYGEDENGG</sequence>
<dbReference type="EMBL" id="FOGS01000012">
    <property type="protein sequence ID" value="SES28112.1"/>
    <property type="molecule type" value="Genomic_DNA"/>
</dbReference>